<keyword evidence="1" id="KW-0812">Transmembrane</keyword>
<feature type="transmembrane region" description="Helical" evidence="1">
    <location>
        <begin position="291"/>
        <end position="314"/>
    </location>
</feature>
<evidence type="ECO:0000313" key="2">
    <source>
        <dbReference type="EMBL" id="RXZ47655.1"/>
    </source>
</evidence>
<sequence length="340" mass="37093">MPFASALSRFATGFVFALPVLLVLVVLAFLGHGFPCRLECTSSLGRSWCRHHRESRAARLVRCRRRRASRRRSCSAEPRRRWSGAGWAVGERPPERRRPAMPFLTDDDRPLGELLLAQRPADGHRFQVRAPFAYVDPVSGLRYEVPVQDAAGDDSDLASVPSVLWGLVASYGRQSAPALLHDRQSVLAARLGDRQAALAQRRVDDRVFRTALREQRVPLLRAAVMWAWVSADRERQFGGAAGAVFVGQAVLGGIVVAGASVAAFWNPLWLALLVVVAVAAFAWGRLAAPQLVLAFSIGWLGPFVLVQVAAVVPFRLVEAAVELVTGGDPAGVFRPTVRGR</sequence>
<evidence type="ECO:0000256" key="1">
    <source>
        <dbReference type="SAM" id="Phobius"/>
    </source>
</evidence>
<dbReference type="Pfam" id="PF07087">
    <property type="entry name" value="DUF1353"/>
    <property type="match status" value="1"/>
</dbReference>
<dbReference type="OrthoDB" id="4476615at2"/>
<keyword evidence="1" id="KW-1133">Transmembrane helix</keyword>
<protein>
    <submittedName>
        <fullName evidence="2">DUF1353 domain-containing protein</fullName>
    </submittedName>
</protein>
<feature type="transmembrane region" description="Helical" evidence="1">
    <location>
        <begin position="268"/>
        <end position="284"/>
    </location>
</feature>
<keyword evidence="3" id="KW-1185">Reference proteome</keyword>
<dbReference type="AlphaFoldDB" id="A0A4Q2JI39"/>
<feature type="transmembrane region" description="Helical" evidence="1">
    <location>
        <begin position="6"/>
        <end position="30"/>
    </location>
</feature>
<comment type="caution">
    <text evidence="2">The sequence shown here is derived from an EMBL/GenBank/DDBJ whole genome shotgun (WGS) entry which is preliminary data.</text>
</comment>
<accession>A0A4Q2JI39</accession>
<proteinExistence type="predicted"/>
<feature type="transmembrane region" description="Helical" evidence="1">
    <location>
        <begin position="240"/>
        <end position="262"/>
    </location>
</feature>
<gene>
    <name evidence="2" type="ORF">ESP57_14020</name>
</gene>
<name>A0A4Q2JI39_9MICO</name>
<dbReference type="InterPro" id="IPR010767">
    <property type="entry name" value="Phage_CGC-2007_Cje0229"/>
</dbReference>
<evidence type="ECO:0000313" key="3">
    <source>
        <dbReference type="Proteomes" id="UP000292935"/>
    </source>
</evidence>
<keyword evidence="1" id="KW-0472">Membrane</keyword>
<organism evidence="2 3">
    <name type="scientific">Agromyces fucosus</name>
    <dbReference type="NCBI Taxonomy" id="41985"/>
    <lineage>
        <taxon>Bacteria</taxon>
        <taxon>Bacillati</taxon>
        <taxon>Actinomycetota</taxon>
        <taxon>Actinomycetes</taxon>
        <taxon>Micrococcales</taxon>
        <taxon>Microbacteriaceae</taxon>
        <taxon>Agromyces</taxon>
    </lineage>
</organism>
<dbReference type="EMBL" id="SDPO01000003">
    <property type="protein sequence ID" value="RXZ47655.1"/>
    <property type="molecule type" value="Genomic_DNA"/>
</dbReference>
<reference evidence="2 3" key="1">
    <citation type="submission" date="2019-01" db="EMBL/GenBank/DDBJ databases">
        <authorList>
            <person name="Li J."/>
        </authorList>
    </citation>
    <scope>NUCLEOTIDE SEQUENCE [LARGE SCALE GENOMIC DNA]</scope>
    <source>
        <strain evidence="2 3">CCUG 35506</strain>
    </source>
</reference>
<dbReference type="Proteomes" id="UP000292935">
    <property type="component" value="Unassembled WGS sequence"/>
</dbReference>